<reference evidence="1" key="1">
    <citation type="submission" date="2018-02" db="EMBL/GenBank/DDBJ databases">
        <title>Rhizophora mucronata_Transcriptome.</title>
        <authorList>
            <person name="Meera S.P."/>
            <person name="Sreeshan A."/>
            <person name="Augustine A."/>
        </authorList>
    </citation>
    <scope>NUCLEOTIDE SEQUENCE</scope>
    <source>
        <tissue evidence="1">Leaf</tissue>
    </source>
</reference>
<accession>A0A2P2Q741</accession>
<dbReference type="AlphaFoldDB" id="A0A2P2Q741"/>
<evidence type="ECO:0000313" key="1">
    <source>
        <dbReference type="EMBL" id="MBX62784.1"/>
    </source>
</evidence>
<organism evidence="1">
    <name type="scientific">Rhizophora mucronata</name>
    <name type="common">Asiatic mangrove</name>
    <dbReference type="NCBI Taxonomy" id="61149"/>
    <lineage>
        <taxon>Eukaryota</taxon>
        <taxon>Viridiplantae</taxon>
        <taxon>Streptophyta</taxon>
        <taxon>Embryophyta</taxon>
        <taxon>Tracheophyta</taxon>
        <taxon>Spermatophyta</taxon>
        <taxon>Magnoliopsida</taxon>
        <taxon>eudicotyledons</taxon>
        <taxon>Gunneridae</taxon>
        <taxon>Pentapetalae</taxon>
        <taxon>rosids</taxon>
        <taxon>fabids</taxon>
        <taxon>Malpighiales</taxon>
        <taxon>Rhizophoraceae</taxon>
        <taxon>Rhizophora</taxon>
    </lineage>
</organism>
<proteinExistence type="predicted"/>
<dbReference type="EMBL" id="GGEC01082300">
    <property type="protein sequence ID" value="MBX62784.1"/>
    <property type="molecule type" value="Transcribed_RNA"/>
</dbReference>
<protein>
    <submittedName>
        <fullName evidence="1">Uncharacterized protein</fullName>
    </submittedName>
</protein>
<name>A0A2P2Q741_RHIMU</name>
<sequence>MVFQKESGSLTGGYFVIEFSCCLSIFDRVMRHAHSVAHWQCVSLQGMLHGSVILLYLTFGTAFSPWSCNHS</sequence>